<feature type="binding site" description="covalent" evidence="9">
    <location>
        <position position="59"/>
    </location>
    <ligand>
        <name>heme c</name>
        <dbReference type="ChEBI" id="CHEBI:61717"/>
        <label>1</label>
    </ligand>
</feature>
<comment type="cofactor">
    <cofactor evidence="9">
        <name>heme c</name>
        <dbReference type="ChEBI" id="CHEBI:61717"/>
    </cofactor>
    <text evidence="9">Binds 3 heme c groups covalently per subunit.</text>
</comment>
<dbReference type="Proteomes" id="UP000284202">
    <property type="component" value="Unassembled WGS sequence"/>
</dbReference>
<dbReference type="Pfam" id="PF00034">
    <property type="entry name" value="Cytochrom_C"/>
    <property type="match status" value="2"/>
</dbReference>
<keyword evidence="14" id="KW-1185">Reference proteome</keyword>
<dbReference type="InterPro" id="IPR014353">
    <property type="entry name" value="Membr-bd_ADH_cyt_c"/>
</dbReference>
<dbReference type="EMBL" id="QZCG01000001">
    <property type="protein sequence ID" value="RJE89216.1"/>
    <property type="molecule type" value="Genomic_DNA"/>
</dbReference>
<evidence type="ECO:0000256" key="8">
    <source>
        <dbReference type="ARBA" id="ARBA00023136"/>
    </source>
</evidence>
<evidence type="ECO:0000256" key="2">
    <source>
        <dbReference type="ARBA" id="ARBA00022475"/>
    </source>
</evidence>
<accession>A0A418T7Z4</accession>
<keyword evidence="4 10" id="KW-0479">Metal-binding</keyword>
<feature type="domain" description="Cytochrome c" evidence="12">
    <location>
        <begin position="187"/>
        <end position="294"/>
    </location>
</feature>
<dbReference type="GO" id="GO:0005886">
    <property type="term" value="C:plasma membrane"/>
    <property type="evidence" value="ECO:0007669"/>
    <property type="project" value="UniProtKB-SubCell"/>
</dbReference>
<feature type="binding site" description="covalent" evidence="9">
    <location>
        <position position="205"/>
    </location>
    <ligand>
        <name>heme c</name>
        <dbReference type="ChEBI" id="CHEBI:61717"/>
        <label>2</label>
    </ligand>
</feature>
<comment type="subcellular location">
    <subcellularLocation>
        <location evidence="1">Cell membrane</location>
    </subcellularLocation>
</comment>
<evidence type="ECO:0000256" key="3">
    <source>
        <dbReference type="ARBA" id="ARBA00022617"/>
    </source>
</evidence>
<reference evidence="14" key="1">
    <citation type="submission" date="2018-09" db="EMBL/GenBank/DDBJ databases">
        <title>Acidovorax cavernicola nov. sp. isolated from Gruta de las Maravillas (Aracena, Spain).</title>
        <authorList>
            <person name="Jurado V."/>
            <person name="Gutierrez-Patricio S."/>
            <person name="Gonzalez-Pimentel J.L."/>
            <person name="Miller A.Z."/>
            <person name="Laiz L."/>
            <person name="Saiz-Jimenez C."/>
        </authorList>
    </citation>
    <scope>NUCLEOTIDE SEQUENCE [LARGE SCALE GENOMIC DNA]</scope>
    <source>
        <strain evidence="14">1011MAR3C25</strain>
    </source>
</reference>
<sequence length="458" mass="49184">MKRLIVRFVILLAIVAAGLFAYAWKPAIDPATPPQRADFDQELIEKGAQLAAVGNCTACHTNPGGRSFAGSFAMPTPFGIIYSSNITPDPETGIGQWSEAAFSRAMREGVSRDGSHLYPAFPFDHFTRVSDEDNKALYAFLMTRPAVKQSPLANELPFPLNIRFVLAGWKLLFFDEGAHQNVASRSDEWNRGAYLVDGLGHCGACHTPRNAFGAEKPDAYLAGGEAEGWSAFALNEASPAPVPWTADSLYAYLRRGWHADHGVANGPMAEVTGNLGLLPDSDIRAIAVYLESLMGTPSAEREQRGEQALKAAAASDLVLASASGAQDDTPAARGETIYYAACATCHDSNRPQPFGGSNLHLSSALNAPDPQNAINVILFGLPAASGRQSSIMPGFAAIMNDQQMSDLLAYLREEFAQQPNWDDVASRLTDTRSGKYHVSVRPSDGIERGPDNVGAKDQ</sequence>
<name>A0A418T7Z4_9RHOB</name>
<comment type="caution">
    <text evidence="13">The sequence shown here is derived from an EMBL/GenBank/DDBJ whole genome shotgun (WGS) entry which is preliminary data.</text>
</comment>
<evidence type="ECO:0000256" key="11">
    <source>
        <dbReference type="SAM" id="MobiDB-lite"/>
    </source>
</evidence>
<protein>
    <submittedName>
        <fullName evidence="13">Cytochrome c</fullName>
    </submittedName>
</protein>
<dbReference type="InterPro" id="IPR036909">
    <property type="entry name" value="Cyt_c-like_dom_sf"/>
</dbReference>
<dbReference type="PANTHER" id="PTHR35008">
    <property type="entry name" value="BLL4482 PROTEIN-RELATED"/>
    <property type="match status" value="1"/>
</dbReference>
<evidence type="ECO:0000313" key="14">
    <source>
        <dbReference type="Proteomes" id="UP000284202"/>
    </source>
</evidence>
<organism evidence="13 14">
    <name type="scientific">Paracoccus onubensis</name>
    <dbReference type="NCBI Taxonomy" id="1675788"/>
    <lineage>
        <taxon>Bacteria</taxon>
        <taxon>Pseudomonadati</taxon>
        <taxon>Pseudomonadota</taxon>
        <taxon>Alphaproteobacteria</taxon>
        <taxon>Rhodobacterales</taxon>
        <taxon>Paracoccaceae</taxon>
        <taxon>Paracoccus</taxon>
    </lineage>
</organism>
<dbReference type="PROSITE" id="PS51007">
    <property type="entry name" value="CYTC"/>
    <property type="match status" value="3"/>
</dbReference>
<evidence type="ECO:0000256" key="9">
    <source>
        <dbReference type="PIRSR" id="PIRSR000018-50"/>
    </source>
</evidence>
<dbReference type="GO" id="GO:0016614">
    <property type="term" value="F:oxidoreductase activity, acting on CH-OH group of donors"/>
    <property type="evidence" value="ECO:0007669"/>
    <property type="project" value="InterPro"/>
</dbReference>
<dbReference type="SUPFAM" id="SSF46626">
    <property type="entry name" value="Cytochrome c"/>
    <property type="match status" value="3"/>
</dbReference>
<feature type="binding site" description="covalent" evidence="9">
    <location>
        <position position="56"/>
    </location>
    <ligand>
        <name>heme c</name>
        <dbReference type="ChEBI" id="CHEBI:61717"/>
        <label>1</label>
    </ligand>
</feature>
<keyword evidence="3 9" id="KW-0349">Heme</keyword>
<keyword evidence="2" id="KW-1003">Cell membrane</keyword>
<keyword evidence="6" id="KW-0677">Repeat</keyword>
<dbReference type="PANTHER" id="PTHR35008:SF8">
    <property type="entry name" value="ALCOHOL DEHYDROGENASE CYTOCHROME C SUBUNIT"/>
    <property type="match status" value="1"/>
</dbReference>
<feature type="binding site" description="axial binding residue" evidence="10">
    <location>
        <position position="346"/>
    </location>
    <ligand>
        <name>heme c</name>
        <dbReference type="ChEBI" id="CHEBI:61717"/>
        <label>3</label>
    </ligand>
    <ligandPart>
        <name>Fe</name>
        <dbReference type="ChEBI" id="CHEBI:18248"/>
    </ligandPart>
</feature>
<feature type="binding site" description="covalent" evidence="9">
    <location>
        <position position="342"/>
    </location>
    <ligand>
        <name>heme c</name>
        <dbReference type="ChEBI" id="CHEBI:61717"/>
        <label>3</label>
    </ligand>
</feature>
<evidence type="ECO:0000256" key="1">
    <source>
        <dbReference type="ARBA" id="ARBA00004236"/>
    </source>
</evidence>
<dbReference type="Gene3D" id="1.10.760.10">
    <property type="entry name" value="Cytochrome c-like domain"/>
    <property type="match status" value="2"/>
</dbReference>
<keyword evidence="7 10" id="KW-0408">Iron</keyword>
<evidence type="ECO:0000256" key="6">
    <source>
        <dbReference type="ARBA" id="ARBA00022737"/>
    </source>
</evidence>
<feature type="domain" description="Cytochrome c" evidence="12">
    <location>
        <begin position="42"/>
        <end position="145"/>
    </location>
</feature>
<evidence type="ECO:0000256" key="5">
    <source>
        <dbReference type="ARBA" id="ARBA00022729"/>
    </source>
</evidence>
<feature type="binding site" description="axial binding residue" evidence="10">
    <location>
        <position position="206"/>
    </location>
    <ligand>
        <name>heme c</name>
        <dbReference type="ChEBI" id="CHEBI:61717"/>
        <label>2</label>
    </ligand>
    <ligandPart>
        <name>Fe</name>
        <dbReference type="ChEBI" id="CHEBI:18248"/>
    </ligandPart>
</feature>
<evidence type="ECO:0000256" key="10">
    <source>
        <dbReference type="PIRSR" id="PIRSR000018-51"/>
    </source>
</evidence>
<feature type="binding site" description="axial binding residue" evidence="10">
    <location>
        <position position="60"/>
    </location>
    <ligand>
        <name>heme c</name>
        <dbReference type="ChEBI" id="CHEBI:61717"/>
        <label>1</label>
    </ligand>
    <ligandPart>
        <name>Fe</name>
        <dbReference type="ChEBI" id="CHEBI:18248"/>
    </ligandPart>
</feature>
<dbReference type="GO" id="GO:0009055">
    <property type="term" value="F:electron transfer activity"/>
    <property type="evidence" value="ECO:0007669"/>
    <property type="project" value="InterPro"/>
</dbReference>
<dbReference type="GO" id="GO:0020037">
    <property type="term" value="F:heme binding"/>
    <property type="evidence" value="ECO:0007669"/>
    <property type="project" value="InterPro"/>
</dbReference>
<dbReference type="InterPro" id="IPR009056">
    <property type="entry name" value="Cyt_c-like_dom"/>
</dbReference>
<dbReference type="InterPro" id="IPR051459">
    <property type="entry name" value="Cytochrome_c-type_DH"/>
</dbReference>
<evidence type="ECO:0000313" key="13">
    <source>
        <dbReference type="EMBL" id="RJE89216.1"/>
    </source>
</evidence>
<keyword evidence="8" id="KW-0472">Membrane</keyword>
<keyword evidence="5" id="KW-0732">Signal</keyword>
<feature type="region of interest" description="Disordered" evidence="11">
    <location>
        <begin position="426"/>
        <end position="458"/>
    </location>
</feature>
<gene>
    <name evidence="13" type="ORF">D3P04_00755</name>
</gene>
<dbReference type="GO" id="GO:0005506">
    <property type="term" value="F:iron ion binding"/>
    <property type="evidence" value="ECO:0007669"/>
    <property type="project" value="InterPro"/>
</dbReference>
<proteinExistence type="predicted"/>
<feature type="binding site" description="covalent" evidence="9">
    <location>
        <position position="345"/>
    </location>
    <ligand>
        <name>heme c</name>
        <dbReference type="ChEBI" id="CHEBI:61717"/>
        <label>3</label>
    </ligand>
</feature>
<dbReference type="OrthoDB" id="9811281at2"/>
<dbReference type="AlphaFoldDB" id="A0A418T7Z4"/>
<evidence type="ECO:0000256" key="7">
    <source>
        <dbReference type="ARBA" id="ARBA00023004"/>
    </source>
</evidence>
<evidence type="ECO:0000256" key="4">
    <source>
        <dbReference type="ARBA" id="ARBA00022723"/>
    </source>
</evidence>
<evidence type="ECO:0000259" key="12">
    <source>
        <dbReference type="PROSITE" id="PS51007"/>
    </source>
</evidence>
<dbReference type="PIRSF" id="PIRSF000018">
    <property type="entry name" value="Mb_ADH_cyt_c"/>
    <property type="match status" value="1"/>
</dbReference>
<dbReference type="RefSeq" id="WP_119744943.1">
    <property type="nucleotide sequence ID" value="NZ_QZCG01000001.1"/>
</dbReference>
<feature type="binding site" description="covalent" evidence="9">
    <location>
        <position position="202"/>
    </location>
    <ligand>
        <name>heme c</name>
        <dbReference type="ChEBI" id="CHEBI:61717"/>
        <label>2</label>
    </ligand>
</feature>
<feature type="domain" description="Cytochrome c" evidence="12">
    <location>
        <begin position="329"/>
        <end position="415"/>
    </location>
</feature>
<feature type="compositionally biased region" description="Basic and acidic residues" evidence="11">
    <location>
        <begin position="444"/>
        <end position="458"/>
    </location>
</feature>